<sequence>MLCGQDGSVDIGDFLAEEIKGPASFSSVRTAGGSKEDGSKFSEPAMNDLIGQIFGDESITLDCHSGE</sequence>
<reference evidence="1" key="1">
    <citation type="submission" date="2024-09" db="EMBL/GenBank/DDBJ databases">
        <title>Black Yeasts Isolated from many extreme environments.</title>
        <authorList>
            <person name="Coleine C."/>
            <person name="Stajich J.E."/>
            <person name="Selbmann L."/>
        </authorList>
    </citation>
    <scope>NUCLEOTIDE SEQUENCE</scope>
    <source>
        <strain evidence="1">CCFEE 5737</strain>
    </source>
</reference>
<comment type="caution">
    <text evidence="1">The sequence shown here is derived from an EMBL/GenBank/DDBJ whole genome shotgun (WGS) entry which is preliminary data.</text>
</comment>
<evidence type="ECO:0000313" key="1">
    <source>
        <dbReference type="EMBL" id="KAK3060372.1"/>
    </source>
</evidence>
<organism evidence="1 2">
    <name type="scientific">Coniosporium uncinatum</name>
    <dbReference type="NCBI Taxonomy" id="93489"/>
    <lineage>
        <taxon>Eukaryota</taxon>
        <taxon>Fungi</taxon>
        <taxon>Dikarya</taxon>
        <taxon>Ascomycota</taxon>
        <taxon>Pezizomycotina</taxon>
        <taxon>Dothideomycetes</taxon>
        <taxon>Dothideomycetes incertae sedis</taxon>
        <taxon>Coniosporium</taxon>
    </lineage>
</organism>
<accession>A0ACC3D1C9</accession>
<evidence type="ECO:0000313" key="2">
    <source>
        <dbReference type="Proteomes" id="UP001186974"/>
    </source>
</evidence>
<gene>
    <name evidence="1" type="ORF">LTS18_008687</name>
</gene>
<feature type="non-terminal residue" evidence="1">
    <location>
        <position position="67"/>
    </location>
</feature>
<dbReference type="EMBL" id="JAWDJW010008619">
    <property type="protein sequence ID" value="KAK3060372.1"/>
    <property type="molecule type" value="Genomic_DNA"/>
</dbReference>
<protein>
    <submittedName>
        <fullName evidence="1">Uncharacterized protein</fullName>
    </submittedName>
</protein>
<keyword evidence="2" id="KW-1185">Reference proteome</keyword>
<dbReference type="Proteomes" id="UP001186974">
    <property type="component" value="Unassembled WGS sequence"/>
</dbReference>
<proteinExistence type="predicted"/>
<name>A0ACC3D1C9_9PEZI</name>